<evidence type="ECO:0000313" key="1">
    <source>
        <dbReference type="EMBL" id="HAG5771272.1"/>
    </source>
</evidence>
<protein>
    <submittedName>
        <fullName evidence="1">Uncharacterized protein</fullName>
    </submittedName>
</protein>
<dbReference type="InterPro" id="IPR016024">
    <property type="entry name" value="ARM-type_fold"/>
</dbReference>
<dbReference type="SUPFAM" id="SSF48371">
    <property type="entry name" value="ARM repeat"/>
    <property type="match status" value="1"/>
</dbReference>
<reference evidence="1" key="1">
    <citation type="journal article" date="2018" name="Genome Biol.">
        <title>SKESA: strategic k-mer extension for scrupulous assemblies.</title>
        <authorList>
            <person name="Souvorov A."/>
            <person name="Agarwala R."/>
            <person name="Lipman D.J."/>
        </authorList>
    </citation>
    <scope>NUCLEOTIDE SEQUENCE [LARGE SCALE GENOMIC DNA]</scope>
    <source>
        <strain evidence="1">1839</strain>
    </source>
</reference>
<dbReference type="InterPro" id="IPR011989">
    <property type="entry name" value="ARM-like"/>
</dbReference>
<accession>A0A765X7S1</accession>
<dbReference type="AlphaFoldDB" id="A0A765X7S1"/>
<organism evidence="1">
    <name type="scientific">Escherichia coli</name>
    <dbReference type="NCBI Taxonomy" id="562"/>
    <lineage>
        <taxon>Bacteria</taxon>
        <taxon>Pseudomonadati</taxon>
        <taxon>Pseudomonadota</taxon>
        <taxon>Gammaproteobacteria</taxon>
        <taxon>Enterobacterales</taxon>
        <taxon>Enterobacteriaceae</taxon>
        <taxon>Escherichia</taxon>
    </lineage>
</organism>
<sequence length="237" mass="26994">MDEKYRRRKENQESAAFEFCRKLDKDGLYHHLYANNPKIRYAAAGWLMFGSSENTPLYDDTLAVAYRMLREANFKARDTACHLLGQLKTTESEIPLIMQQLDDVAANDPTATVRASAITALGHRCIGLTEYWPLLANRCHFAFNSPYVGIRFSVSFAIGCLCDDSLLPPLIALLHDTDDDVRDWAAFAINQQGYNSAELRAILTIMLNDRHEGVRTEAEIWFEEHEERPFLQNTTAS</sequence>
<reference evidence="1" key="2">
    <citation type="submission" date="2020-02" db="EMBL/GenBank/DDBJ databases">
        <authorList>
            <consortium name="NCBI Pathogen Detection Project"/>
        </authorList>
    </citation>
    <scope>NUCLEOTIDE SEQUENCE</scope>
    <source>
        <strain evidence="1">1839</strain>
    </source>
</reference>
<dbReference type="EMBL" id="DAAYTU010000017">
    <property type="protein sequence ID" value="HAG5771272.1"/>
    <property type="molecule type" value="Genomic_DNA"/>
</dbReference>
<dbReference type="InterPro" id="IPR000357">
    <property type="entry name" value="HEAT"/>
</dbReference>
<dbReference type="Gene3D" id="1.25.10.10">
    <property type="entry name" value="Leucine-rich Repeat Variant"/>
    <property type="match status" value="1"/>
</dbReference>
<dbReference type="Pfam" id="PF02985">
    <property type="entry name" value="HEAT"/>
    <property type="match status" value="1"/>
</dbReference>
<gene>
    <name evidence="1" type="ORF">GGB84_002964</name>
</gene>
<comment type="caution">
    <text evidence="1">The sequence shown here is derived from an EMBL/GenBank/DDBJ whole genome shotgun (WGS) entry which is preliminary data.</text>
</comment>
<proteinExistence type="predicted"/>
<name>A0A765X7S1_ECOLX</name>